<organism evidence="2 3">
    <name type="scientific">Rhizopus stolonifer</name>
    <name type="common">Rhizopus nigricans</name>
    <dbReference type="NCBI Taxonomy" id="4846"/>
    <lineage>
        <taxon>Eukaryota</taxon>
        <taxon>Fungi</taxon>
        <taxon>Fungi incertae sedis</taxon>
        <taxon>Mucoromycota</taxon>
        <taxon>Mucoromycotina</taxon>
        <taxon>Mucoromycetes</taxon>
        <taxon>Mucorales</taxon>
        <taxon>Mucorineae</taxon>
        <taxon>Rhizopodaceae</taxon>
        <taxon>Rhizopus</taxon>
    </lineage>
</organism>
<feature type="region of interest" description="Disordered" evidence="1">
    <location>
        <begin position="1"/>
        <end position="43"/>
    </location>
</feature>
<evidence type="ECO:0000313" key="3">
    <source>
        <dbReference type="Proteomes" id="UP000253551"/>
    </source>
</evidence>
<name>A0A367KLJ9_RHIST</name>
<dbReference type="OrthoDB" id="2207573at2759"/>
<dbReference type="AlphaFoldDB" id="A0A367KLJ9"/>
<comment type="caution">
    <text evidence="2">The sequence shown here is derived from an EMBL/GenBank/DDBJ whole genome shotgun (WGS) entry which is preliminary data.</text>
</comment>
<protein>
    <submittedName>
        <fullName evidence="2">Uncharacterized protein</fullName>
    </submittedName>
</protein>
<reference evidence="2 3" key="1">
    <citation type="journal article" date="2018" name="G3 (Bethesda)">
        <title>Phylogenetic and Phylogenomic Definition of Rhizopus Species.</title>
        <authorList>
            <person name="Gryganskyi A.P."/>
            <person name="Golan J."/>
            <person name="Dolatabadi S."/>
            <person name="Mondo S."/>
            <person name="Robb S."/>
            <person name="Idnurm A."/>
            <person name="Muszewska A."/>
            <person name="Steczkiewicz K."/>
            <person name="Masonjones S."/>
            <person name="Liao H.L."/>
            <person name="Gajdeczka M.T."/>
            <person name="Anike F."/>
            <person name="Vuek A."/>
            <person name="Anishchenko I.M."/>
            <person name="Voigt K."/>
            <person name="de Hoog G.S."/>
            <person name="Smith M.E."/>
            <person name="Heitman J."/>
            <person name="Vilgalys R."/>
            <person name="Stajich J.E."/>
        </authorList>
    </citation>
    <scope>NUCLEOTIDE SEQUENCE [LARGE SCALE GENOMIC DNA]</scope>
    <source>
        <strain evidence="2 3">LSU 92-RS-03</strain>
    </source>
</reference>
<gene>
    <name evidence="2" type="ORF">CU098_010484</name>
</gene>
<dbReference type="Proteomes" id="UP000253551">
    <property type="component" value="Unassembled WGS sequence"/>
</dbReference>
<proteinExistence type="predicted"/>
<accession>A0A367KLJ9</accession>
<sequence length="177" mass="20379">MYTKRQKLAMESNRVSLSPEPGEEYQDSEDKRPYKPTRPSHALTGLRYNPNQLGYKKDILTPDKREEGYSLIRYGRESVKDIPKKLEWQAMSQTVDTQLKQVLSDVYSKTLLHVAGSTSDDVDLNQLGKRYLQPLGKEIHQRTRKKLFPGSISEYLLRPDKRTTAVCQSLTCFILNG</sequence>
<dbReference type="EMBL" id="PJQM01001139">
    <property type="protein sequence ID" value="RCI03114.1"/>
    <property type="molecule type" value="Genomic_DNA"/>
</dbReference>
<keyword evidence="3" id="KW-1185">Reference proteome</keyword>
<evidence type="ECO:0000256" key="1">
    <source>
        <dbReference type="SAM" id="MobiDB-lite"/>
    </source>
</evidence>
<evidence type="ECO:0000313" key="2">
    <source>
        <dbReference type="EMBL" id="RCI03114.1"/>
    </source>
</evidence>